<organism evidence="7 8">
    <name type="scientific">Palleronia abyssalis</name>
    <dbReference type="NCBI Taxonomy" id="1501240"/>
    <lineage>
        <taxon>Bacteria</taxon>
        <taxon>Pseudomonadati</taxon>
        <taxon>Pseudomonadota</taxon>
        <taxon>Alphaproteobacteria</taxon>
        <taxon>Rhodobacterales</taxon>
        <taxon>Roseobacteraceae</taxon>
        <taxon>Palleronia</taxon>
    </lineage>
</organism>
<dbReference type="InterPro" id="IPR038404">
    <property type="entry name" value="TRAP_DctP_sf"/>
</dbReference>
<feature type="signal peptide" evidence="6">
    <location>
        <begin position="1"/>
        <end position="27"/>
    </location>
</feature>
<proteinExistence type="inferred from homology"/>
<dbReference type="OrthoDB" id="7239472at2"/>
<feature type="chain" id="PRO_5015329709" evidence="6">
    <location>
        <begin position="28"/>
        <end position="390"/>
    </location>
</feature>
<accession>A0A2R8BZ03</accession>
<name>A0A2R8BZ03_9RHOB</name>
<dbReference type="Pfam" id="PF03480">
    <property type="entry name" value="DctP"/>
    <property type="match status" value="1"/>
</dbReference>
<evidence type="ECO:0000256" key="6">
    <source>
        <dbReference type="SAM" id="SignalP"/>
    </source>
</evidence>
<dbReference type="InterPro" id="IPR018389">
    <property type="entry name" value="DctP_fam"/>
</dbReference>
<protein>
    <submittedName>
        <fullName evidence="7">Solute-binding protein</fullName>
    </submittedName>
</protein>
<comment type="subcellular location">
    <subcellularLocation>
        <location evidence="1">Periplasm</location>
    </subcellularLocation>
</comment>
<keyword evidence="4 6" id="KW-0732">Signal</keyword>
<evidence type="ECO:0000313" key="7">
    <source>
        <dbReference type="EMBL" id="SPJ25405.1"/>
    </source>
</evidence>
<comment type="similarity">
    <text evidence="2">Belongs to the bacterial solute-binding protein 7 family.</text>
</comment>
<dbReference type="AlphaFoldDB" id="A0A2R8BZ03"/>
<reference evidence="8" key="1">
    <citation type="submission" date="2018-03" db="EMBL/GenBank/DDBJ databases">
        <authorList>
            <person name="Rodrigo-Torres L."/>
            <person name="Arahal R. D."/>
            <person name="Lucena T."/>
        </authorList>
    </citation>
    <scope>NUCLEOTIDE SEQUENCE [LARGE SCALE GENOMIC DNA]</scope>
    <source>
        <strain evidence="8">CECT 8504</strain>
    </source>
</reference>
<keyword evidence="5" id="KW-0574">Periplasm</keyword>
<dbReference type="PANTHER" id="PTHR33376">
    <property type="match status" value="1"/>
</dbReference>
<dbReference type="NCBIfam" id="NF037995">
    <property type="entry name" value="TRAP_S1"/>
    <property type="match status" value="1"/>
</dbReference>
<dbReference type="RefSeq" id="WP_108895214.1">
    <property type="nucleotide sequence ID" value="NZ_ONZF01000009.1"/>
</dbReference>
<dbReference type="EMBL" id="ONZF01000009">
    <property type="protein sequence ID" value="SPJ25405.1"/>
    <property type="molecule type" value="Genomic_DNA"/>
</dbReference>
<dbReference type="PANTHER" id="PTHR33376:SF7">
    <property type="entry name" value="C4-DICARBOXYLATE-BINDING PROTEIN DCTB"/>
    <property type="match status" value="1"/>
</dbReference>
<dbReference type="CDD" id="cd13666">
    <property type="entry name" value="PBP2_TRAP_DctP_like_1"/>
    <property type="match status" value="1"/>
</dbReference>
<dbReference type="GO" id="GO:0042597">
    <property type="term" value="C:periplasmic space"/>
    <property type="evidence" value="ECO:0007669"/>
    <property type="project" value="UniProtKB-SubCell"/>
</dbReference>
<evidence type="ECO:0000256" key="1">
    <source>
        <dbReference type="ARBA" id="ARBA00004418"/>
    </source>
</evidence>
<evidence type="ECO:0000256" key="3">
    <source>
        <dbReference type="ARBA" id="ARBA00022448"/>
    </source>
</evidence>
<evidence type="ECO:0000313" key="8">
    <source>
        <dbReference type="Proteomes" id="UP000244912"/>
    </source>
</evidence>
<dbReference type="GO" id="GO:0055085">
    <property type="term" value="P:transmembrane transport"/>
    <property type="evidence" value="ECO:0007669"/>
    <property type="project" value="InterPro"/>
</dbReference>
<keyword evidence="3" id="KW-0813">Transport</keyword>
<evidence type="ECO:0000256" key="2">
    <source>
        <dbReference type="ARBA" id="ARBA00009023"/>
    </source>
</evidence>
<keyword evidence="8" id="KW-1185">Reference proteome</keyword>
<gene>
    <name evidence="7" type="ORF">PAA8504_03256</name>
</gene>
<evidence type="ECO:0000256" key="5">
    <source>
        <dbReference type="ARBA" id="ARBA00022764"/>
    </source>
</evidence>
<dbReference type="Gene3D" id="3.40.190.170">
    <property type="entry name" value="Bacterial extracellular solute-binding protein, family 7"/>
    <property type="match status" value="1"/>
</dbReference>
<dbReference type="Proteomes" id="UP000244912">
    <property type="component" value="Unassembled WGS sequence"/>
</dbReference>
<evidence type="ECO:0000256" key="4">
    <source>
        <dbReference type="ARBA" id="ARBA00022729"/>
    </source>
</evidence>
<sequence>MNMKTGKWTMSGCSGLALAGMVLGAVAAGPVVAKDLRYAVGLPESSYNFDAAVAFSEELAETTDLDVKVFGMSLLGLNEIPGGIRDGLADIGYTLFPYFPAEFSELNLPANLSMLATSGTPAQNAGPAMIGASMEYIMLNCPDCQEQLKSLNTVYLSGGAAVDYGLVCNTPVRSIEDIAGKRVRTGTPDMGRFIEYYGGTQVALSGNEIYDALSTGNVDCSTNSPENLTGLRYIEVVDSITHLMPGSMFSGLGTANMNRDTWAGLTEDERRAVMEAGGRLALNAWEILKERNEAGLAAMEDEGKEVIQISEDDKAKITAFVEQDYPVVTAQFAEQYGLENVEAKAEMIKGLVEKWKGLTNEVDGADIQAFSDLYVQEIYSKIDTSTYGLE</sequence>